<dbReference type="EMBL" id="QMPY01000141">
    <property type="protein sequence ID" value="RLE06871.1"/>
    <property type="molecule type" value="Genomic_DNA"/>
</dbReference>
<proteinExistence type="inferred from homology"/>
<keyword evidence="1" id="KW-0315">Glutamine amidotransferase</keyword>
<feature type="domain" description="CobB/CobQ-like glutamine amidotransferase" evidence="2">
    <location>
        <begin position="21"/>
        <end position="215"/>
    </location>
</feature>
<dbReference type="InterPro" id="IPR011698">
    <property type="entry name" value="GATase_3"/>
</dbReference>
<sequence>EDSLSLEKAKSPSYSGVSKINIEVLYLSHISNFTDFDPLEEEEDVCLRYIGRGERIGNPDLLIIPGSKNTIDDLISLKEMGYEEQILANVEKGTKILGICGGYQMLGREIIDPYHTESSSTRIDGLNLIDAVTVLEKTKITSQVKAHLEKNPFFPSKGEVEGYEIHTGRTRLSRGIYPFFRITERFSQPVDIEDGAIDDEGRIFGTYIHGIFDNQVFRRDFLNYLRQTKGLSPYFSYQKVSFREQREREYDKLASLVRKNLDMKKIYKIMGL</sequence>
<evidence type="ECO:0000313" key="4">
    <source>
        <dbReference type="Proteomes" id="UP000277457"/>
    </source>
</evidence>
<dbReference type="PANTHER" id="PTHR21343">
    <property type="entry name" value="DETHIOBIOTIN SYNTHETASE"/>
    <property type="match status" value="1"/>
</dbReference>
<organism evidence="3 4">
    <name type="scientific">Aerophobetes bacterium</name>
    <dbReference type="NCBI Taxonomy" id="2030807"/>
    <lineage>
        <taxon>Bacteria</taxon>
        <taxon>Candidatus Aerophobota</taxon>
    </lineage>
</organism>
<dbReference type="PROSITE" id="PS51274">
    <property type="entry name" value="GATASE_COBBQ"/>
    <property type="match status" value="1"/>
</dbReference>
<dbReference type="InterPro" id="IPR029062">
    <property type="entry name" value="Class_I_gatase-like"/>
</dbReference>
<dbReference type="Proteomes" id="UP000277457">
    <property type="component" value="Unassembled WGS sequence"/>
</dbReference>
<reference evidence="3 4" key="1">
    <citation type="submission" date="2018-06" db="EMBL/GenBank/DDBJ databases">
        <title>Extensive metabolic versatility and redundancy in microbially diverse, dynamic hydrothermal sediments.</title>
        <authorList>
            <person name="Dombrowski N."/>
            <person name="Teske A."/>
            <person name="Baker B.J."/>
        </authorList>
    </citation>
    <scope>NUCLEOTIDE SEQUENCE [LARGE SCALE GENOMIC DNA]</scope>
    <source>
        <strain evidence="3">B7_G13</strain>
    </source>
</reference>
<name>A0A662D3B9_UNCAE</name>
<evidence type="ECO:0000256" key="1">
    <source>
        <dbReference type="ARBA" id="ARBA00022962"/>
    </source>
</evidence>
<protein>
    <submittedName>
        <fullName evidence="3">Cobyric acid synthase CobQ</fullName>
    </submittedName>
</protein>
<dbReference type="InterPro" id="IPR004459">
    <property type="entry name" value="CobQ_synth"/>
</dbReference>
<feature type="non-terminal residue" evidence="3">
    <location>
        <position position="1"/>
    </location>
</feature>
<dbReference type="GO" id="GO:0009236">
    <property type="term" value="P:cobalamin biosynthetic process"/>
    <property type="evidence" value="ECO:0007669"/>
    <property type="project" value="InterPro"/>
</dbReference>
<accession>A0A662D3B9</accession>
<dbReference type="PANTHER" id="PTHR21343:SF1">
    <property type="entry name" value="COBYRIC ACID SYNTHASE"/>
    <property type="match status" value="1"/>
</dbReference>
<dbReference type="GO" id="GO:0003824">
    <property type="term" value="F:catalytic activity"/>
    <property type="evidence" value="ECO:0007669"/>
    <property type="project" value="InterPro"/>
</dbReference>
<dbReference type="Gene3D" id="3.40.50.880">
    <property type="match status" value="1"/>
</dbReference>
<dbReference type="Pfam" id="PF07685">
    <property type="entry name" value="GATase_3"/>
    <property type="match status" value="1"/>
</dbReference>
<evidence type="ECO:0000313" key="3">
    <source>
        <dbReference type="EMBL" id="RLE06871.1"/>
    </source>
</evidence>
<dbReference type="CDD" id="cd01750">
    <property type="entry name" value="GATase1_CobQ"/>
    <property type="match status" value="1"/>
</dbReference>
<dbReference type="HAMAP" id="MF_00028">
    <property type="entry name" value="CobQ"/>
    <property type="match status" value="1"/>
</dbReference>
<dbReference type="AlphaFoldDB" id="A0A662D3B9"/>
<dbReference type="SUPFAM" id="SSF52317">
    <property type="entry name" value="Class I glutamine amidotransferase-like"/>
    <property type="match status" value="1"/>
</dbReference>
<evidence type="ECO:0000259" key="2">
    <source>
        <dbReference type="Pfam" id="PF07685"/>
    </source>
</evidence>
<comment type="caution">
    <text evidence="3">The sequence shown here is derived from an EMBL/GenBank/DDBJ whole genome shotgun (WGS) entry which is preliminary data.</text>
</comment>
<gene>
    <name evidence="3" type="ORF">DRZ78_03940</name>
</gene>
<dbReference type="InterPro" id="IPR033949">
    <property type="entry name" value="CobQ_GATase1"/>
</dbReference>